<accession>M5RBB4</accession>
<dbReference type="PATRIC" id="fig|1265738.3.peg.6737"/>
<keyword evidence="2" id="KW-1185">Reference proteome</keyword>
<gene>
    <name evidence="1" type="ORF">RMSM_06740</name>
</gene>
<evidence type="ECO:0000313" key="1">
    <source>
        <dbReference type="EMBL" id="EMI16336.1"/>
    </source>
</evidence>
<proteinExistence type="predicted"/>
<sequence length="43" mass="4716">MPWSRRVLLLAEAQSRNLTAVQVKNGHAQVNLGYGLPTNVLAK</sequence>
<name>M5RBB4_9BACT</name>
<reference evidence="1 2" key="1">
    <citation type="journal article" date="2013" name="Mar. Genomics">
        <title>Expression of sulfatases in Rhodopirellula baltica and the diversity of sulfatases in the genus Rhodopirellula.</title>
        <authorList>
            <person name="Wegner C.E."/>
            <person name="Richter-Heitmann T."/>
            <person name="Klindworth A."/>
            <person name="Klockow C."/>
            <person name="Richter M."/>
            <person name="Achstetter T."/>
            <person name="Glockner F.O."/>
            <person name="Harder J."/>
        </authorList>
    </citation>
    <scope>NUCLEOTIDE SEQUENCE [LARGE SCALE GENOMIC DNA]</scope>
    <source>
        <strain evidence="1 2">SM1</strain>
    </source>
</reference>
<dbReference type="Proteomes" id="UP000011991">
    <property type="component" value="Unassembled WGS sequence"/>
</dbReference>
<dbReference type="RefSeq" id="WP_008706934.1">
    <property type="nucleotide sequence ID" value="NZ_ANOG01000967.1"/>
</dbReference>
<organism evidence="1 2">
    <name type="scientific">Rhodopirellula maiorica SM1</name>
    <dbReference type="NCBI Taxonomy" id="1265738"/>
    <lineage>
        <taxon>Bacteria</taxon>
        <taxon>Pseudomonadati</taxon>
        <taxon>Planctomycetota</taxon>
        <taxon>Planctomycetia</taxon>
        <taxon>Pirellulales</taxon>
        <taxon>Pirellulaceae</taxon>
        <taxon>Novipirellula</taxon>
    </lineage>
</organism>
<dbReference type="AlphaFoldDB" id="M5RBB4"/>
<comment type="caution">
    <text evidence="1">The sequence shown here is derived from an EMBL/GenBank/DDBJ whole genome shotgun (WGS) entry which is preliminary data.</text>
</comment>
<evidence type="ECO:0000313" key="2">
    <source>
        <dbReference type="Proteomes" id="UP000011991"/>
    </source>
</evidence>
<protein>
    <submittedName>
        <fullName evidence="1">Uncharacterized protein</fullName>
    </submittedName>
</protein>
<dbReference type="EMBL" id="ANOG01000967">
    <property type="protein sequence ID" value="EMI16336.1"/>
    <property type="molecule type" value="Genomic_DNA"/>
</dbReference>